<dbReference type="GO" id="GO:0016829">
    <property type="term" value="F:lyase activity"/>
    <property type="evidence" value="ECO:0007669"/>
    <property type="project" value="UniProtKB-KW"/>
</dbReference>
<dbReference type="Pfam" id="PF12708">
    <property type="entry name" value="Pect-lyase_RHGA_epim"/>
    <property type="match status" value="1"/>
</dbReference>
<organism evidence="4">
    <name type="scientific">uncultured Caudovirales phage</name>
    <dbReference type="NCBI Taxonomy" id="2100421"/>
    <lineage>
        <taxon>Viruses</taxon>
        <taxon>Duplodnaviria</taxon>
        <taxon>Heunggongvirae</taxon>
        <taxon>Uroviricota</taxon>
        <taxon>Caudoviricetes</taxon>
        <taxon>Peduoviridae</taxon>
        <taxon>Maltschvirus</taxon>
        <taxon>Maltschvirus maltsch</taxon>
    </lineage>
</organism>
<evidence type="ECO:0000313" key="4">
    <source>
        <dbReference type="EMBL" id="CAB4160636.1"/>
    </source>
</evidence>
<gene>
    <name evidence="4" type="ORF">UFOVP766_5</name>
</gene>
<dbReference type="InterPro" id="IPR024535">
    <property type="entry name" value="RHGA/B-epi-like_pectate_lyase"/>
</dbReference>
<dbReference type="SUPFAM" id="SSF51126">
    <property type="entry name" value="Pectin lyase-like"/>
    <property type="match status" value="2"/>
</dbReference>
<dbReference type="InterPro" id="IPR006626">
    <property type="entry name" value="PbH1"/>
</dbReference>
<keyword evidence="2" id="KW-0946">Virion</keyword>
<reference evidence="4" key="1">
    <citation type="submission" date="2020-04" db="EMBL/GenBank/DDBJ databases">
        <authorList>
            <person name="Chiriac C."/>
            <person name="Salcher M."/>
            <person name="Ghai R."/>
            <person name="Kavagutti S V."/>
        </authorList>
    </citation>
    <scope>NUCLEOTIDE SEQUENCE</scope>
</reference>
<dbReference type="InterPro" id="IPR012334">
    <property type="entry name" value="Pectin_lyas_fold"/>
</dbReference>
<evidence type="ECO:0000256" key="1">
    <source>
        <dbReference type="ARBA" id="ARBA00004328"/>
    </source>
</evidence>
<dbReference type="Gene3D" id="2.160.20.10">
    <property type="entry name" value="Single-stranded right-handed beta-helix, Pectin lyase-like"/>
    <property type="match status" value="1"/>
</dbReference>
<dbReference type="GO" id="GO:0019058">
    <property type="term" value="P:viral life cycle"/>
    <property type="evidence" value="ECO:0007669"/>
    <property type="project" value="UniProtKB-ARBA"/>
</dbReference>
<protein>
    <submittedName>
        <fullName evidence="4">Pectate lyase superfamily protein</fullName>
    </submittedName>
</protein>
<evidence type="ECO:0000256" key="2">
    <source>
        <dbReference type="ARBA" id="ARBA00022844"/>
    </source>
</evidence>
<feature type="domain" description="Rhamnogalacturonase A/B/Epimerase-like pectate lyase" evidence="3">
    <location>
        <begin position="16"/>
        <end position="61"/>
    </location>
</feature>
<dbReference type="InterPro" id="IPR011050">
    <property type="entry name" value="Pectin_lyase_fold/virulence"/>
</dbReference>
<evidence type="ECO:0000259" key="3">
    <source>
        <dbReference type="Pfam" id="PF12708"/>
    </source>
</evidence>
<sequence>MSLTKVTFSMIEGAVVNVLDYGADNTGVSNCASAVQTAIAASAGKTLYFPDGTYLINSPVTGTVDNITIDFGTATITNTVALPIIVVDGLSINPIIYLQGDNTTVKNGLFSSLASQGIRIEGAAAGGGNPYRDANYIKSPIARGLKFYNCIAGYLHFRYFSQGLIENIIATTNDAPTPADTNISMGVSYGSGCIVQNCLLDDHLSGKTIYGLYVADLSYVNCDINPLRKQTGSKPSYFMAYCISSSMINCRSYIYGNSLVDSPGCAKIDRGSDITIANCDFFSDSNGTLGHVFVALQLQGTDGFTVEGNRLKARNPGRSALAIYPHTDRNSTGGVVADNYLENTESSLAAGVQGSSLYVDYSLSYARKPIAITNNQIVNGDVFVQQAQDLLLSNNQIITVKDPLATYASIYCKTIASGVISNNYVYNKDTTVAAKIGVYASGGFVTVNNNTVQFSYASPPIVGTLAYRGDTSTLCSFGVNSYLDAATKYSAGTGWTVLDYIP</sequence>
<dbReference type="SMART" id="SM00710">
    <property type="entry name" value="PbH1"/>
    <property type="match status" value="6"/>
</dbReference>
<dbReference type="GO" id="GO:0051701">
    <property type="term" value="P:biological process involved in interaction with host"/>
    <property type="evidence" value="ECO:0007669"/>
    <property type="project" value="UniProtKB-ARBA"/>
</dbReference>
<keyword evidence="4" id="KW-0456">Lyase</keyword>
<name>A0A6J5NSJ5_9CAUD</name>
<accession>A0A6J5NSJ5</accession>
<dbReference type="EMBL" id="LR796699">
    <property type="protein sequence ID" value="CAB4160636.1"/>
    <property type="molecule type" value="Genomic_DNA"/>
</dbReference>
<proteinExistence type="predicted"/>
<dbReference type="GO" id="GO:0044423">
    <property type="term" value="C:virion component"/>
    <property type="evidence" value="ECO:0007669"/>
    <property type="project" value="UniProtKB-KW"/>
</dbReference>
<comment type="subcellular location">
    <subcellularLocation>
        <location evidence="1">Virion</location>
    </subcellularLocation>
</comment>